<proteinExistence type="predicted"/>
<dbReference type="EC" id="2.7.1.49" evidence="2"/>
<comment type="caution">
    <text evidence="4">The sequence shown here is derived from an EMBL/GenBank/DDBJ whole genome shotgun (WGS) entry which is preliminary data.</text>
</comment>
<name>A0ABY2V6A7_9BACT</name>
<reference evidence="4 5" key="1">
    <citation type="submission" date="2019-05" db="EMBL/GenBank/DDBJ databases">
        <title>Arcobacter cibarius and Arcobacter thereius providing challenges in identification an antibiotic susceptibility and Quinolone resistance.</title>
        <authorList>
            <person name="Busch A."/>
            <person name="Hanel I."/>
            <person name="Hotzel H."/>
            <person name="Tomaso H."/>
        </authorList>
    </citation>
    <scope>NUCLEOTIDE SEQUENCE [LARGE SCALE GENOMIC DNA]</scope>
    <source>
        <strain evidence="4 5">16CS0831-2</strain>
    </source>
</reference>
<evidence type="ECO:0000313" key="5">
    <source>
        <dbReference type="Proteomes" id="UP000305417"/>
    </source>
</evidence>
<accession>A0ABY2V6A7</accession>
<comment type="pathway">
    <text evidence="1">Cofactor biosynthesis; thiamine diphosphate biosynthesis.</text>
</comment>
<keyword evidence="4" id="KW-0808">Transferase</keyword>
<keyword evidence="4" id="KW-0418">Kinase</keyword>
<dbReference type="PANTHER" id="PTHR20858">
    <property type="entry name" value="PHOSPHOMETHYLPYRIMIDINE KINASE"/>
    <property type="match status" value="1"/>
</dbReference>
<dbReference type="GO" id="GO:0008972">
    <property type="term" value="F:phosphomethylpyrimidine kinase activity"/>
    <property type="evidence" value="ECO:0007669"/>
    <property type="project" value="UniProtKB-EC"/>
</dbReference>
<evidence type="ECO:0000313" key="4">
    <source>
        <dbReference type="EMBL" id="TLT01271.1"/>
    </source>
</evidence>
<sequence>MKKVLTIAGSDCIGGAGIQADIKTFSAFGTYGMSVVTAVVAENTCRVIDIQDVSPIIIEKQLQAVFEDVVPDAIKVGMLANIEAMKVVANFLKKQKVKNIVIDPVMYAKNGDALMDINNMSSLIEIIVPLADVLTPNIAEAQHLADMKILSKDDMKIAANKIYEMGCKSVLIKSGNNFDDESIDILYDGKEFHLFETPKVDTKNTHGTGCTFSSAIAASLALDNSLENSIKNAKDYIFGAIKNSPNIGHGNGPLNHFYKF</sequence>
<keyword evidence="5" id="KW-1185">Reference proteome</keyword>
<dbReference type="InterPro" id="IPR013749">
    <property type="entry name" value="PM/HMP-P_kinase-1"/>
</dbReference>
<evidence type="ECO:0000259" key="3">
    <source>
        <dbReference type="Pfam" id="PF08543"/>
    </source>
</evidence>
<protein>
    <recommendedName>
        <fullName evidence="2">hydroxymethylpyrimidine kinase</fullName>
        <ecNumber evidence="2">2.7.1.49</ecNumber>
    </recommendedName>
</protein>
<dbReference type="NCBIfam" id="TIGR00097">
    <property type="entry name" value="HMP-P_kinase"/>
    <property type="match status" value="1"/>
</dbReference>
<dbReference type="EMBL" id="VBUC01000003">
    <property type="protein sequence ID" value="TLT01271.1"/>
    <property type="molecule type" value="Genomic_DNA"/>
</dbReference>
<evidence type="ECO:0000256" key="2">
    <source>
        <dbReference type="ARBA" id="ARBA00012135"/>
    </source>
</evidence>
<dbReference type="PANTHER" id="PTHR20858:SF17">
    <property type="entry name" value="HYDROXYMETHYLPYRIMIDINE_PHOSPHOMETHYLPYRIMIDINE KINASE THI20-RELATED"/>
    <property type="match status" value="1"/>
</dbReference>
<dbReference type="Gene3D" id="3.40.1190.20">
    <property type="match status" value="1"/>
</dbReference>
<dbReference type="InterPro" id="IPR004399">
    <property type="entry name" value="HMP/HMP-P_kinase_dom"/>
</dbReference>
<dbReference type="RefSeq" id="WP_138108270.1">
    <property type="nucleotide sequence ID" value="NZ_CP043857.1"/>
</dbReference>
<feature type="domain" description="Pyridoxamine kinase/Phosphomethylpyrimidine kinase" evidence="3">
    <location>
        <begin position="11"/>
        <end position="255"/>
    </location>
</feature>
<dbReference type="Pfam" id="PF08543">
    <property type="entry name" value="Phos_pyr_kin"/>
    <property type="match status" value="1"/>
</dbReference>
<dbReference type="Proteomes" id="UP000305417">
    <property type="component" value="Unassembled WGS sequence"/>
</dbReference>
<organism evidence="4 5">
    <name type="scientific">Aliarcobacter cibarius</name>
    <dbReference type="NCBI Taxonomy" id="255507"/>
    <lineage>
        <taxon>Bacteria</taxon>
        <taxon>Pseudomonadati</taxon>
        <taxon>Campylobacterota</taxon>
        <taxon>Epsilonproteobacteria</taxon>
        <taxon>Campylobacterales</taxon>
        <taxon>Arcobacteraceae</taxon>
        <taxon>Aliarcobacter</taxon>
    </lineage>
</organism>
<gene>
    <name evidence="4" type="primary">thiD</name>
    <name evidence="4" type="ORF">FE247_01970</name>
</gene>
<dbReference type="GO" id="GO:0008902">
    <property type="term" value="F:hydroxymethylpyrimidine kinase activity"/>
    <property type="evidence" value="ECO:0007669"/>
    <property type="project" value="UniProtKB-EC"/>
</dbReference>
<dbReference type="InterPro" id="IPR029056">
    <property type="entry name" value="Ribokinase-like"/>
</dbReference>
<dbReference type="SUPFAM" id="SSF53613">
    <property type="entry name" value="Ribokinase-like"/>
    <property type="match status" value="1"/>
</dbReference>
<evidence type="ECO:0000256" key="1">
    <source>
        <dbReference type="ARBA" id="ARBA00004948"/>
    </source>
</evidence>
<dbReference type="CDD" id="cd01169">
    <property type="entry name" value="HMPP_kinase"/>
    <property type="match status" value="1"/>
</dbReference>